<keyword evidence="1" id="KW-1133">Transmembrane helix</keyword>
<feature type="transmembrane region" description="Helical" evidence="1">
    <location>
        <begin position="251"/>
        <end position="273"/>
    </location>
</feature>
<dbReference type="Pfam" id="PF01569">
    <property type="entry name" value="PAP2"/>
    <property type="match status" value="1"/>
</dbReference>
<evidence type="ECO:0000313" key="4">
    <source>
        <dbReference type="Proteomes" id="UP000661894"/>
    </source>
</evidence>
<accession>A0ABR8Z4C0</accession>
<organism evidence="3 4">
    <name type="scientific">Oceanitalea stevensii</name>
    <dbReference type="NCBI Taxonomy" id="2763072"/>
    <lineage>
        <taxon>Bacteria</taxon>
        <taxon>Bacillati</taxon>
        <taxon>Actinomycetota</taxon>
        <taxon>Actinomycetes</taxon>
        <taxon>Micrococcales</taxon>
        <taxon>Bogoriellaceae</taxon>
        <taxon>Georgenia</taxon>
    </lineage>
</organism>
<name>A0ABR8Z4C0_9MICO</name>
<feature type="transmembrane region" description="Helical" evidence="1">
    <location>
        <begin position="182"/>
        <end position="206"/>
    </location>
</feature>
<dbReference type="InterPro" id="IPR000326">
    <property type="entry name" value="PAP2/HPO"/>
</dbReference>
<dbReference type="SMART" id="SM00014">
    <property type="entry name" value="acidPPc"/>
    <property type="match status" value="1"/>
</dbReference>
<gene>
    <name evidence="3" type="ORF">H9624_12670</name>
</gene>
<feature type="domain" description="Phosphatidic acid phosphatase type 2/haloperoxidase" evidence="2">
    <location>
        <begin position="91"/>
        <end position="197"/>
    </location>
</feature>
<feature type="transmembrane region" description="Helical" evidence="1">
    <location>
        <begin position="218"/>
        <end position="239"/>
    </location>
</feature>
<evidence type="ECO:0000259" key="2">
    <source>
        <dbReference type="SMART" id="SM00014"/>
    </source>
</evidence>
<proteinExistence type="predicted"/>
<protein>
    <submittedName>
        <fullName evidence="3">Phosphatase PAP2 family protein</fullName>
    </submittedName>
</protein>
<feature type="transmembrane region" description="Helical" evidence="1">
    <location>
        <begin position="155"/>
        <end position="176"/>
    </location>
</feature>
<comment type="caution">
    <text evidence="3">The sequence shown here is derived from an EMBL/GenBank/DDBJ whole genome shotgun (WGS) entry which is preliminary data.</text>
</comment>
<keyword evidence="1" id="KW-0472">Membrane</keyword>
<evidence type="ECO:0000313" key="3">
    <source>
        <dbReference type="EMBL" id="MBD8063171.1"/>
    </source>
</evidence>
<dbReference type="EMBL" id="JACSPO010000008">
    <property type="protein sequence ID" value="MBD8063171.1"/>
    <property type="molecule type" value="Genomic_DNA"/>
</dbReference>
<feature type="transmembrane region" description="Helical" evidence="1">
    <location>
        <begin position="62"/>
        <end position="84"/>
    </location>
</feature>
<evidence type="ECO:0000256" key="1">
    <source>
        <dbReference type="SAM" id="Phobius"/>
    </source>
</evidence>
<dbReference type="SUPFAM" id="SSF48317">
    <property type="entry name" value="Acid phosphatase/Vanadium-dependent haloperoxidase"/>
    <property type="match status" value="1"/>
</dbReference>
<dbReference type="Gene3D" id="1.20.144.10">
    <property type="entry name" value="Phosphatidic acid phosphatase type 2/haloperoxidase"/>
    <property type="match status" value="1"/>
</dbReference>
<dbReference type="Proteomes" id="UP000661894">
    <property type="component" value="Unassembled WGS sequence"/>
</dbReference>
<dbReference type="RefSeq" id="WP_251840270.1">
    <property type="nucleotide sequence ID" value="NZ_JACSPO010000008.1"/>
</dbReference>
<keyword evidence="4" id="KW-1185">Reference proteome</keyword>
<sequence>MSGGPSAGTLRRDAALTAVLAAVGVLAVWWVFVTTALGQQVESTALEGSRIGRRRLSEGSQTVLDVVSVPFLIVVIVVGVAVALLQRQGRVALAVPLLVGGANVTTQVLKYQVLTRPDLDISEAVANSLPSGHTTVAGTVAAVAVLVAPPRWRWAAALAGWAYAGGTGLATMVNGWHRASDVAAAMLVVLLWGALAVLVAGPAVHGAGDRPTAVTRRLVLLAAGVSALLAAVSLVVTSGLPATGASRAELIVAYGGAVLGVAAVTLLTAGLLLDLCTRTPARPRPAR</sequence>
<reference evidence="3 4" key="1">
    <citation type="submission" date="2020-08" db="EMBL/GenBank/DDBJ databases">
        <title>A Genomic Blueprint of the Chicken Gut Microbiome.</title>
        <authorList>
            <person name="Gilroy R."/>
            <person name="Ravi A."/>
            <person name="Getino M."/>
            <person name="Pursley I."/>
            <person name="Horton D.L."/>
            <person name="Alikhan N.-F."/>
            <person name="Baker D."/>
            <person name="Gharbi K."/>
            <person name="Hall N."/>
            <person name="Watson M."/>
            <person name="Adriaenssens E.M."/>
            <person name="Foster-Nyarko E."/>
            <person name="Jarju S."/>
            <person name="Secka A."/>
            <person name="Antonio M."/>
            <person name="Oren A."/>
            <person name="Chaudhuri R."/>
            <person name="La Ragione R.M."/>
            <person name="Hildebrand F."/>
            <person name="Pallen M.J."/>
        </authorList>
    </citation>
    <scope>NUCLEOTIDE SEQUENCE [LARGE SCALE GENOMIC DNA]</scope>
    <source>
        <strain evidence="3 4">Sa1BUA1</strain>
    </source>
</reference>
<keyword evidence="1" id="KW-0812">Transmembrane</keyword>
<feature type="transmembrane region" description="Helical" evidence="1">
    <location>
        <begin position="129"/>
        <end position="148"/>
    </location>
</feature>
<dbReference type="InterPro" id="IPR036938">
    <property type="entry name" value="PAP2/HPO_sf"/>
</dbReference>